<keyword evidence="1" id="KW-0805">Transcription regulation</keyword>
<dbReference type="InterPro" id="IPR051677">
    <property type="entry name" value="AfsR-DnrI-RedD_regulator"/>
</dbReference>
<dbReference type="Proteomes" id="UP001595690">
    <property type="component" value="Unassembled WGS sequence"/>
</dbReference>
<feature type="domain" description="Bacterial transcriptional activator" evidence="3">
    <location>
        <begin position="15"/>
        <end position="146"/>
    </location>
</feature>
<keyword evidence="2" id="KW-0804">Transcription</keyword>
<dbReference type="SUPFAM" id="SSF48452">
    <property type="entry name" value="TPR-like"/>
    <property type="match status" value="1"/>
</dbReference>
<dbReference type="EMBL" id="JBHRZI010000015">
    <property type="protein sequence ID" value="MFC3893229.1"/>
    <property type="molecule type" value="Genomic_DNA"/>
</dbReference>
<dbReference type="InterPro" id="IPR011990">
    <property type="entry name" value="TPR-like_helical_dom_sf"/>
</dbReference>
<evidence type="ECO:0000313" key="4">
    <source>
        <dbReference type="EMBL" id="MFC3893229.1"/>
    </source>
</evidence>
<gene>
    <name evidence="4" type="ORF">ACFOWZ_17290</name>
</gene>
<proteinExistence type="predicted"/>
<sequence>MRGGGYLAEVEPDQLDLLRFRELASAGDFAAAVGLWRGPVLSDVTSDAVHQHDVPPVTEEWLRALEQRIETDLTAGRTGELVAELRSLTGQHPFREKFWGQLMLALTRSGQQAQALLAYEQVRVLLTDELGVDPGSELKAVHQQVLSGSAAVSGSVPRQLPAATSRFVGRSSQLHGLSELAGADELSALG</sequence>
<comment type="caution">
    <text evidence="4">The sequence shown here is derived from an EMBL/GenBank/DDBJ whole genome shotgun (WGS) entry which is preliminary data.</text>
</comment>
<evidence type="ECO:0000313" key="5">
    <source>
        <dbReference type="Proteomes" id="UP001595690"/>
    </source>
</evidence>
<protein>
    <submittedName>
        <fullName evidence="4">BTAD domain-containing putative transcriptional regulator</fullName>
    </submittedName>
</protein>
<dbReference type="PANTHER" id="PTHR35807">
    <property type="entry name" value="TRANSCRIPTIONAL REGULATOR REDD-RELATED"/>
    <property type="match status" value="1"/>
</dbReference>
<evidence type="ECO:0000256" key="2">
    <source>
        <dbReference type="ARBA" id="ARBA00023163"/>
    </source>
</evidence>
<dbReference type="InterPro" id="IPR005158">
    <property type="entry name" value="BTAD"/>
</dbReference>
<evidence type="ECO:0000259" key="3">
    <source>
        <dbReference type="SMART" id="SM01043"/>
    </source>
</evidence>
<dbReference type="Gene3D" id="1.25.40.10">
    <property type="entry name" value="Tetratricopeptide repeat domain"/>
    <property type="match status" value="1"/>
</dbReference>
<reference evidence="5" key="1">
    <citation type="journal article" date="2019" name="Int. J. Syst. Evol. Microbiol.">
        <title>The Global Catalogue of Microorganisms (GCM) 10K type strain sequencing project: providing services to taxonomists for standard genome sequencing and annotation.</title>
        <authorList>
            <consortium name="The Broad Institute Genomics Platform"/>
            <consortium name="The Broad Institute Genome Sequencing Center for Infectious Disease"/>
            <person name="Wu L."/>
            <person name="Ma J."/>
        </authorList>
    </citation>
    <scope>NUCLEOTIDE SEQUENCE [LARGE SCALE GENOMIC DNA]</scope>
    <source>
        <strain evidence="5">CGMCC 4.7405</strain>
    </source>
</reference>
<dbReference type="SMART" id="SM01043">
    <property type="entry name" value="BTAD"/>
    <property type="match status" value="1"/>
</dbReference>
<accession>A0ABV8BU60</accession>
<keyword evidence="5" id="KW-1185">Reference proteome</keyword>
<dbReference type="CDD" id="cd15831">
    <property type="entry name" value="BTAD"/>
    <property type="match status" value="1"/>
</dbReference>
<name>A0ABV8BU60_9PSEU</name>
<dbReference type="Pfam" id="PF03704">
    <property type="entry name" value="BTAD"/>
    <property type="match status" value="1"/>
</dbReference>
<organism evidence="4 5">
    <name type="scientific">Lentzea rhizosphaerae</name>
    <dbReference type="NCBI Taxonomy" id="2041025"/>
    <lineage>
        <taxon>Bacteria</taxon>
        <taxon>Bacillati</taxon>
        <taxon>Actinomycetota</taxon>
        <taxon>Actinomycetes</taxon>
        <taxon>Pseudonocardiales</taxon>
        <taxon>Pseudonocardiaceae</taxon>
        <taxon>Lentzea</taxon>
    </lineage>
</organism>
<dbReference type="RefSeq" id="WP_382373609.1">
    <property type="nucleotide sequence ID" value="NZ_JBHRZI010000015.1"/>
</dbReference>
<dbReference type="PANTHER" id="PTHR35807:SF1">
    <property type="entry name" value="TRANSCRIPTIONAL REGULATOR REDD"/>
    <property type="match status" value="1"/>
</dbReference>
<evidence type="ECO:0000256" key="1">
    <source>
        <dbReference type="ARBA" id="ARBA00023015"/>
    </source>
</evidence>